<dbReference type="EMBL" id="AJWN02000080">
    <property type="protein sequence ID" value="OEE59693.1"/>
    <property type="molecule type" value="Genomic_DNA"/>
</dbReference>
<name>A0A1E5C2I3_9GAMM</name>
<dbReference type="AlphaFoldDB" id="A0A1E5C2I3"/>
<sequence>MQDGENTTKTVQESQPKPEINHELLLIWRSNARQGEKMLGDKVELEKIVRIAHRSVGVYFTVLWIFKDRARSTFVSSRFVM</sequence>
<dbReference type="Proteomes" id="UP000095039">
    <property type="component" value="Unassembled WGS sequence"/>
</dbReference>
<accession>A0A1E5C2I3</accession>
<proteinExistence type="predicted"/>
<evidence type="ECO:0000313" key="2">
    <source>
        <dbReference type="Proteomes" id="UP000095039"/>
    </source>
</evidence>
<keyword evidence="2" id="KW-1185">Reference proteome</keyword>
<protein>
    <submittedName>
        <fullName evidence="1">Uncharacterized protein</fullName>
    </submittedName>
</protein>
<comment type="caution">
    <text evidence="1">The sequence shown here is derived from an EMBL/GenBank/DDBJ whole genome shotgun (WGS) entry which is preliminary data.</text>
</comment>
<reference evidence="1 2" key="1">
    <citation type="journal article" date="2012" name="Science">
        <title>Ecological populations of bacteria act as socially cohesive units of antibiotic production and resistance.</title>
        <authorList>
            <person name="Cordero O.X."/>
            <person name="Wildschutte H."/>
            <person name="Kirkup B."/>
            <person name="Proehl S."/>
            <person name="Ngo L."/>
            <person name="Hussain F."/>
            <person name="Le Roux F."/>
            <person name="Mincer T."/>
            <person name="Polz M.F."/>
        </authorList>
    </citation>
    <scope>NUCLEOTIDE SEQUENCE [LARGE SCALE GENOMIC DNA]</scope>
    <source>
        <strain evidence="1 2">FF-454</strain>
    </source>
</reference>
<evidence type="ECO:0000313" key="1">
    <source>
        <dbReference type="EMBL" id="OEE59693.1"/>
    </source>
</evidence>
<organism evidence="1 2">
    <name type="scientific">Enterovibrio norvegicus FF-454</name>
    <dbReference type="NCBI Taxonomy" id="1185651"/>
    <lineage>
        <taxon>Bacteria</taxon>
        <taxon>Pseudomonadati</taxon>
        <taxon>Pseudomonadota</taxon>
        <taxon>Gammaproteobacteria</taxon>
        <taxon>Vibrionales</taxon>
        <taxon>Vibrionaceae</taxon>
        <taxon>Enterovibrio</taxon>
    </lineage>
</organism>
<gene>
    <name evidence="1" type="ORF">A1OK_13575</name>
</gene>